<keyword evidence="1" id="KW-0812">Transmembrane</keyword>
<evidence type="ECO:0000313" key="2">
    <source>
        <dbReference type="EMBL" id="CAI6364731.1"/>
    </source>
</evidence>
<protein>
    <submittedName>
        <fullName evidence="2">Uncharacterized protein</fullName>
    </submittedName>
</protein>
<organism evidence="2 3">
    <name type="scientific">Macrosiphum euphorbiae</name>
    <name type="common">potato aphid</name>
    <dbReference type="NCBI Taxonomy" id="13131"/>
    <lineage>
        <taxon>Eukaryota</taxon>
        <taxon>Metazoa</taxon>
        <taxon>Ecdysozoa</taxon>
        <taxon>Arthropoda</taxon>
        <taxon>Hexapoda</taxon>
        <taxon>Insecta</taxon>
        <taxon>Pterygota</taxon>
        <taxon>Neoptera</taxon>
        <taxon>Paraneoptera</taxon>
        <taxon>Hemiptera</taxon>
        <taxon>Sternorrhyncha</taxon>
        <taxon>Aphidomorpha</taxon>
        <taxon>Aphidoidea</taxon>
        <taxon>Aphididae</taxon>
        <taxon>Macrosiphini</taxon>
        <taxon>Macrosiphum</taxon>
    </lineage>
</organism>
<dbReference type="Proteomes" id="UP001160148">
    <property type="component" value="Unassembled WGS sequence"/>
</dbReference>
<name>A0AAV0XAL8_9HEMI</name>
<feature type="transmembrane region" description="Helical" evidence="1">
    <location>
        <begin position="78"/>
        <end position="99"/>
    </location>
</feature>
<evidence type="ECO:0000313" key="3">
    <source>
        <dbReference type="Proteomes" id="UP001160148"/>
    </source>
</evidence>
<keyword evidence="1" id="KW-1133">Transmembrane helix</keyword>
<reference evidence="2 3" key="1">
    <citation type="submission" date="2023-01" db="EMBL/GenBank/DDBJ databases">
        <authorList>
            <person name="Whitehead M."/>
        </authorList>
    </citation>
    <scope>NUCLEOTIDE SEQUENCE [LARGE SCALE GENOMIC DNA]</scope>
</reference>
<accession>A0AAV0XAL8</accession>
<keyword evidence="3" id="KW-1185">Reference proteome</keyword>
<keyword evidence="1" id="KW-0472">Membrane</keyword>
<comment type="caution">
    <text evidence="2">The sequence shown here is derived from an EMBL/GenBank/DDBJ whole genome shotgun (WGS) entry which is preliminary data.</text>
</comment>
<gene>
    <name evidence="2" type="ORF">MEUPH1_LOCUS19525</name>
</gene>
<proteinExistence type="predicted"/>
<sequence>MFRNGLGLMTGCASGFLVPKSHPSAGHSVWDATAASSMYRRSSAAACTPCRMAVRVFRRNWTRFPVPVDDDEHQTWSWPHSFVVIVLMLVVLNVVIGWVT</sequence>
<dbReference type="EMBL" id="CARXXK010000004">
    <property type="protein sequence ID" value="CAI6364731.1"/>
    <property type="molecule type" value="Genomic_DNA"/>
</dbReference>
<dbReference type="AlphaFoldDB" id="A0AAV0XAL8"/>
<evidence type="ECO:0000256" key="1">
    <source>
        <dbReference type="SAM" id="Phobius"/>
    </source>
</evidence>